<organism evidence="1 2">
    <name type="scientific">Theileria orientalis strain Shintoku</name>
    <dbReference type="NCBI Taxonomy" id="869250"/>
    <lineage>
        <taxon>Eukaryota</taxon>
        <taxon>Sar</taxon>
        <taxon>Alveolata</taxon>
        <taxon>Apicomplexa</taxon>
        <taxon>Aconoidasida</taxon>
        <taxon>Piroplasmida</taxon>
        <taxon>Theileriidae</taxon>
        <taxon>Theileria</taxon>
    </lineage>
</organism>
<dbReference type="VEuPathDB" id="PiroplasmaDB:TOT_020000783"/>
<evidence type="ECO:0000313" key="2">
    <source>
        <dbReference type="Proteomes" id="UP000003786"/>
    </source>
</evidence>
<sequence>MAKEATLSGAGTPRMERYGPLALNLNTNNHIFNQPIIELFLDCPDASPSPEKNV</sequence>
<dbReference type="AlphaFoldDB" id="J4C8C1"/>
<gene>
    <name evidence="1" type="ORF">TOT_020000783</name>
</gene>
<name>J4C8C1_THEOR</name>
<dbReference type="KEGG" id="tot:TOT_020000783"/>
<evidence type="ECO:0000313" key="1">
    <source>
        <dbReference type="EMBL" id="BAM40528.1"/>
    </source>
</evidence>
<proteinExistence type="predicted"/>
<dbReference type="Proteomes" id="UP000003786">
    <property type="component" value="Chromosome 2"/>
</dbReference>
<dbReference type="GeneID" id="20714903"/>
<dbReference type="RefSeq" id="XP_009690829.1">
    <property type="nucleotide sequence ID" value="XM_009692534.1"/>
</dbReference>
<reference evidence="1 2" key="1">
    <citation type="journal article" date="2012" name="MBio">
        <title>Comparative genome analysis of three eukaryotic parasites with differing abilities to transform leukocytes reveals key mediators of Theileria-induced leukocyte transformation.</title>
        <authorList>
            <person name="Hayashida K."/>
            <person name="Hara Y."/>
            <person name="Abe T."/>
            <person name="Yamasaki C."/>
            <person name="Toyoda A."/>
            <person name="Kosuge T."/>
            <person name="Suzuki Y."/>
            <person name="Sato Y."/>
            <person name="Kawashima S."/>
            <person name="Katayama T."/>
            <person name="Wakaguri H."/>
            <person name="Inoue N."/>
            <person name="Homma K."/>
            <person name="Tada-Umezaki M."/>
            <person name="Yagi Y."/>
            <person name="Fujii Y."/>
            <person name="Habara T."/>
            <person name="Kanehisa M."/>
            <person name="Watanabe H."/>
            <person name="Ito K."/>
            <person name="Gojobori T."/>
            <person name="Sugawara H."/>
            <person name="Imanishi T."/>
            <person name="Weir W."/>
            <person name="Gardner M."/>
            <person name="Pain A."/>
            <person name="Shiels B."/>
            <person name="Hattori M."/>
            <person name="Nene V."/>
            <person name="Sugimoto C."/>
        </authorList>
    </citation>
    <scope>NUCLEOTIDE SEQUENCE [LARGE SCALE GENOMIC DNA]</scope>
    <source>
        <strain evidence="1 2">Shintoku</strain>
    </source>
</reference>
<keyword evidence="2" id="KW-1185">Reference proteome</keyword>
<accession>J4C8C1</accession>
<dbReference type="EMBL" id="AP011947">
    <property type="protein sequence ID" value="BAM40528.1"/>
    <property type="molecule type" value="Genomic_DNA"/>
</dbReference>
<protein>
    <submittedName>
        <fullName evidence="1">Uncharacterized protein</fullName>
    </submittedName>
</protein>